<evidence type="ECO:0000256" key="2">
    <source>
        <dbReference type="ARBA" id="ARBA00008130"/>
    </source>
</evidence>
<dbReference type="Gene3D" id="1.20.1070.10">
    <property type="entry name" value="Rhodopsin 7-helix transmembrane proteins"/>
    <property type="match status" value="1"/>
</dbReference>
<sequence>MGGNAALDINPPTADIHISRAGSDWLWSVFCVMAASLLTVIAFDILRPRGTRLFHQLGIIILTTASLAYFTMASDLGAAPVPVEFRDVGQTRQVFYARYIQWFITFPLVLLQLLLFSGLTIADIITTLYFAGVAVIMGLAGSVVQSTYKWGYYTIGVVSLIYVWYVLLWHAPRTTFPANGVLHSGYYLLAAYLTLILFTYPICWACSEGGNVIHPTSEMIWYGVLDILAGPVFIFIVLYNIYGVDYDIFDFASGKYTDTRRGATQPTGPATTEKGPRPTTEAPAQQT</sequence>
<feature type="transmembrane region" description="Helical" evidence="7">
    <location>
        <begin position="25"/>
        <end position="46"/>
    </location>
</feature>
<accession>A0ABP1D9G7</accession>
<organism evidence="8 9">
    <name type="scientific">Somion occarium</name>
    <dbReference type="NCBI Taxonomy" id="3059160"/>
    <lineage>
        <taxon>Eukaryota</taxon>
        <taxon>Fungi</taxon>
        <taxon>Dikarya</taxon>
        <taxon>Basidiomycota</taxon>
        <taxon>Agaricomycotina</taxon>
        <taxon>Agaricomycetes</taxon>
        <taxon>Polyporales</taxon>
        <taxon>Cerrenaceae</taxon>
        <taxon>Somion</taxon>
    </lineage>
</organism>
<reference evidence="9" key="1">
    <citation type="submission" date="2024-04" db="EMBL/GenBank/DDBJ databases">
        <authorList>
            <person name="Shaw F."/>
            <person name="Minotto A."/>
        </authorList>
    </citation>
    <scope>NUCLEOTIDE SEQUENCE [LARGE SCALE GENOMIC DNA]</scope>
</reference>
<dbReference type="SMART" id="SM01021">
    <property type="entry name" value="Bac_rhodopsin"/>
    <property type="match status" value="1"/>
</dbReference>
<keyword evidence="3 7" id="KW-0812">Transmembrane</keyword>
<evidence type="ECO:0000256" key="4">
    <source>
        <dbReference type="ARBA" id="ARBA00022989"/>
    </source>
</evidence>
<protein>
    <recommendedName>
        <fullName evidence="10">Heat shock protein 30</fullName>
    </recommendedName>
</protein>
<gene>
    <name evidence="8" type="ORF">GFSPODELE1_LOCUS5033</name>
</gene>
<dbReference type="InterPro" id="IPR001425">
    <property type="entry name" value="Arc/bac/fun_rhodopsins"/>
</dbReference>
<feature type="region of interest" description="Disordered" evidence="6">
    <location>
        <begin position="258"/>
        <end position="287"/>
    </location>
</feature>
<comment type="similarity">
    <text evidence="2">Belongs to the archaeal/bacterial/fungal opsin family.</text>
</comment>
<dbReference type="Proteomes" id="UP001497453">
    <property type="component" value="Chromosome 3"/>
</dbReference>
<dbReference type="EMBL" id="OZ037946">
    <property type="protein sequence ID" value="CAL1704515.1"/>
    <property type="molecule type" value="Genomic_DNA"/>
</dbReference>
<name>A0ABP1D9G7_9APHY</name>
<proteinExistence type="inferred from homology"/>
<evidence type="ECO:0000256" key="5">
    <source>
        <dbReference type="ARBA" id="ARBA00023136"/>
    </source>
</evidence>
<feature type="transmembrane region" description="Helical" evidence="7">
    <location>
        <begin position="150"/>
        <end position="169"/>
    </location>
</feature>
<evidence type="ECO:0008006" key="10">
    <source>
        <dbReference type="Google" id="ProtNLM"/>
    </source>
</evidence>
<feature type="transmembrane region" description="Helical" evidence="7">
    <location>
        <begin position="99"/>
        <end position="117"/>
    </location>
</feature>
<dbReference type="CDD" id="cd15239">
    <property type="entry name" value="7tm_YRO2_fungal-like"/>
    <property type="match status" value="1"/>
</dbReference>
<keyword evidence="9" id="KW-1185">Reference proteome</keyword>
<dbReference type="InterPro" id="IPR043476">
    <property type="entry name" value="Yro2-like_7TM"/>
</dbReference>
<evidence type="ECO:0000256" key="6">
    <source>
        <dbReference type="SAM" id="MobiDB-lite"/>
    </source>
</evidence>
<comment type="subcellular location">
    <subcellularLocation>
        <location evidence="1">Membrane</location>
        <topology evidence="1">Multi-pass membrane protein</topology>
    </subcellularLocation>
</comment>
<dbReference type="PRINTS" id="PR00251">
    <property type="entry name" value="BACTRLOPSIN"/>
</dbReference>
<feature type="transmembrane region" description="Helical" evidence="7">
    <location>
        <begin position="58"/>
        <end position="79"/>
    </location>
</feature>
<feature type="transmembrane region" description="Helical" evidence="7">
    <location>
        <begin position="124"/>
        <end position="144"/>
    </location>
</feature>
<dbReference type="SUPFAM" id="SSF81321">
    <property type="entry name" value="Family A G protein-coupled receptor-like"/>
    <property type="match status" value="1"/>
</dbReference>
<evidence type="ECO:0000313" key="9">
    <source>
        <dbReference type="Proteomes" id="UP001497453"/>
    </source>
</evidence>
<evidence type="ECO:0000256" key="1">
    <source>
        <dbReference type="ARBA" id="ARBA00004141"/>
    </source>
</evidence>
<dbReference type="PANTHER" id="PTHR28286">
    <property type="match status" value="1"/>
</dbReference>
<dbReference type="Pfam" id="PF01036">
    <property type="entry name" value="Bac_rhodopsin"/>
    <property type="match status" value="1"/>
</dbReference>
<evidence type="ECO:0000313" key="8">
    <source>
        <dbReference type="EMBL" id="CAL1704515.1"/>
    </source>
</evidence>
<evidence type="ECO:0000256" key="7">
    <source>
        <dbReference type="SAM" id="Phobius"/>
    </source>
</evidence>
<feature type="transmembrane region" description="Helical" evidence="7">
    <location>
        <begin position="181"/>
        <end position="200"/>
    </location>
</feature>
<evidence type="ECO:0000256" key="3">
    <source>
        <dbReference type="ARBA" id="ARBA00022692"/>
    </source>
</evidence>
<dbReference type="PANTHER" id="PTHR28286:SF1">
    <property type="entry name" value="30 KDA HEAT SHOCK PROTEIN-RELATED"/>
    <property type="match status" value="1"/>
</dbReference>
<feature type="transmembrane region" description="Helical" evidence="7">
    <location>
        <begin position="220"/>
        <end position="242"/>
    </location>
</feature>
<keyword evidence="4 7" id="KW-1133">Transmembrane helix</keyword>
<keyword evidence="5 7" id="KW-0472">Membrane</keyword>